<dbReference type="RefSeq" id="WP_332903255.1">
    <property type="nucleotide sequence ID" value="NZ_JBAGLP010000120.1"/>
</dbReference>
<dbReference type="EMBL" id="JBAGLP010000120">
    <property type="protein sequence ID" value="MEG3616806.1"/>
    <property type="molecule type" value="Genomic_DNA"/>
</dbReference>
<organism evidence="6 7">
    <name type="scientific">Isoptericola haloaureus</name>
    <dbReference type="NCBI Taxonomy" id="1542902"/>
    <lineage>
        <taxon>Bacteria</taxon>
        <taxon>Bacillati</taxon>
        <taxon>Actinomycetota</taxon>
        <taxon>Actinomycetes</taxon>
        <taxon>Micrococcales</taxon>
        <taxon>Promicromonosporaceae</taxon>
        <taxon>Isoptericola</taxon>
    </lineage>
</organism>
<dbReference type="Proteomes" id="UP001310387">
    <property type="component" value="Unassembled WGS sequence"/>
</dbReference>
<comment type="cofactor">
    <cofactor evidence="1">
        <name>Mg(2+)</name>
        <dbReference type="ChEBI" id="CHEBI:18420"/>
    </cofactor>
</comment>
<dbReference type="GO" id="GO:0016787">
    <property type="term" value="F:hydrolase activity"/>
    <property type="evidence" value="ECO:0007669"/>
    <property type="project" value="UniProtKB-KW"/>
</dbReference>
<accession>A0ABU7ZBQ2</accession>
<keyword evidence="3 4" id="KW-0378">Hydrolase</keyword>
<dbReference type="SUPFAM" id="SSF55811">
    <property type="entry name" value="Nudix"/>
    <property type="match status" value="1"/>
</dbReference>
<proteinExistence type="inferred from homology"/>
<dbReference type="InterPro" id="IPR020084">
    <property type="entry name" value="NUDIX_hydrolase_CS"/>
</dbReference>
<dbReference type="PRINTS" id="PR00502">
    <property type="entry name" value="NUDIXFAMILY"/>
</dbReference>
<dbReference type="PROSITE" id="PS00893">
    <property type="entry name" value="NUDIX_BOX"/>
    <property type="match status" value="1"/>
</dbReference>
<protein>
    <submittedName>
        <fullName evidence="6">NUDIX hydrolase</fullName>
    </submittedName>
</protein>
<feature type="domain" description="Nudix hydrolase" evidence="5">
    <location>
        <begin position="2"/>
        <end position="141"/>
    </location>
</feature>
<reference evidence="6" key="1">
    <citation type="journal article" date="2024" name="Antonie Van Leeuwenhoek">
        <title>Isoptericola haloaureus sp. nov., a dimorphic actinobacterium isolated from mangrove sediments of southeast India, implicating biosaline agricultural significance through nitrogen fixation and salt tolerance genes.</title>
        <authorList>
            <person name="Prathaban M."/>
            <person name="Prathiviraj R."/>
            <person name="Ravichandran M."/>
            <person name="Natarajan S.D."/>
            <person name="Sobanaa M."/>
            <person name="Hari Krishna Kumar S."/>
            <person name="Chandrasekar V."/>
            <person name="Selvin J."/>
        </authorList>
    </citation>
    <scope>NUCLEOTIDE SEQUENCE</scope>
    <source>
        <strain evidence="6">MP1014</strain>
    </source>
</reference>
<comment type="caution">
    <text evidence="6">The sequence shown here is derived from an EMBL/GenBank/DDBJ whole genome shotgun (WGS) entry which is preliminary data.</text>
</comment>
<name>A0ABU7ZBQ2_9MICO</name>
<evidence type="ECO:0000256" key="1">
    <source>
        <dbReference type="ARBA" id="ARBA00001946"/>
    </source>
</evidence>
<dbReference type="InterPro" id="IPR015797">
    <property type="entry name" value="NUDIX_hydrolase-like_dom_sf"/>
</dbReference>
<evidence type="ECO:0000256" key="3">
    <source>
        <dbReference type="ARBA" id="ARBA00022801"/>
    </source>
</evidence>
<evidence type="ECO:0000313" key="6">
    <source>
        <dbReference type="EMBL" id="MEG3616806.1"/>
    </source>
</evidence>
<dbReference type="Gene3D" id="3.90.79.10">
    <property type="entry name" value="Nucleoside Triphosphate Pyrophosphohydrolase"/>
    <property type="match status" value="1"/>
</dbReference>
<dbReference type="PANTHER" id="PTHR43046">
    <property type="entry name" value="GDP-MANNOSE MANNOSYL HYDROLASE"/>
    <property type="match status" value="1"/>
</dbReference>
<evidence type="ECO:0000256" key="4">
    <source>
        <dbReference type="RuleBase" id="RU003476"/>
    </source>
</evidence>
<sequence>MYLRVAAYAVIISDGQVLLPHWSDRRRSGWTLPGGGIDPGEHPEDAAVREVREETGYGVELDGLLGVDSIVVPPEHLIGFDDDADVDPLHGIRVVYRARIVGGSLTVEQDGSTDDVAWHPLEAVPHLPRVELVDRALAMAGVLDLSAQDGGPGATDAVPG</sequence>
<gene>
    <name evidence="6" type="ORF">V5O49_16900</name>
</gene>
<dbReference type="Pfam" id="PF00293">
    <property type="entry name" value="NUDIX"/>
    <property type="match status" value="1"/>
</dbReference>
<dbReference type="CDD" id="cd02883">
    <property type="entry name" value="NUDIX_Hydrolase"/>
    <property type="match status" value="1"/>
</dbReference>
<keyword evidence="7" id="KW-1185">Reference proteome</keyword>
<evidence type="ECO:0000256" key="2">
    <source>
        <dbReference type="ARBA" id="ARBA00005582"/>
    </source>
</evidence>
<dbReference type="InterPro" id="IPR000086">
    <property type="entry name" value="NUDIX_hydrolase_dom"/>
</dbReference>
<dbReference type="PROSITE" id="PS51462">
    <property type="entry name" value="NUDIX"/>
    <property type="match status" value="1"/>
</dbReference>
<dbReference type="PANTHER" id="PTHR43046:SF2">
    <property type="entry name" value="8-OXO-DGTP DIPHOSPHATASE-RELATED"/>
    <property type="match status" value="1"/>
</dbReference>
<comment type="similarity">
    <text evidence="2 4">Belongs to the Nudix hydrolase family.</text>
</comment>
<dbReference type="InterPro" id="IPR020476">
    <property type="entry name" value="Nudix_hydrolase"/>
</dbReference>
<evidence type="ECO:0000259" key="5">
    <source>
        <dbReference type="PROSITE" id="PS51462"/>
    </source>
</evidence>
<reference evidence="6" key="2">
    <citation type="submission" date="2024-02" db="EMBL/GenBank/DDBJ databases">
        <authorList>
            <person name="Prathaban M."/>
            <person name="Mythili R."/>
            <person name="Sharmila Devi N."/>
            <person name="Sobanaa M."/>
            <person name="Prathiviraj R."/>
            <person name="Selvin J."/>
        </authorList>
    </citation>
    <scope>NUCLEOTIDE SEQUENCE</scope>
    <source>
        <strain evidence="6">MP1014</strain>
    </source>
</reference>
<evidence type="ECO:0000313" key="7">
    <source>
        <dbReference type="Proteomes" id="UP001310387"/>
    </source>
</evidence>